<reference evidence="3" key="1">
    <citation type="submission" date="2016-11" db="UniProtKB">
        <authorList>
            <consortium name="WormBaseParasite"/>
        </authorList>
    </citation>
    <scope>IDENTIFICATION</scope>
</reference>
<dbReference type="Proteomes" id="UP000095282">
    <property type="component" value="Unplaced"/>
</dbReference>
<keyword evidence="1" id="KW-0732">Signal</keyword>
<dbReference type="GO" id="GO:0045087">
    <property type="term" value="P:innate immune response"/>
    <property type="evidence" value="ECO:0007669"/>
    <property type="project" value="TreeGrafter"/>
</dbReference>
<dbReference type="PANTHER" id="PTHR21733">
    <property type="entry name" value="CUB_2 DOMAIN-CONTAINING PROTEIN-RELATED-RELATED"/>
    <property type="match status" value="1"/>
</dbReference>
<keyword evidence="2" id="KW-1185">Reference proteome</keyword>
<dbReference type="InterPro" id="IPR005071">
    <property type="entry name" value="Glycoprotein"/>
</dbReference>
<feature type="chain" id="PRO_5012972500" evidence="1">
    <location>
        <begin position="16"/>
        <end position="384"/>
    </location>
</feature>
<dbReference type="GO" id="GO:0045121">
    <property type="term" value="C:membrane raft"/>
    <property type="evidence" value="ECO:0007669"/>
    <property type="project" value="TreeGrafter"/>
</dbReference>
<dbReference type="WBParaSite" id="Csp11.Scaffold516.g2702.t1">
    <property type="protein sequence ID" value="Csp11.Scaffold516.g2702.t1"/>
    <property type="gene ID" value="Csp11.Scaffold516.g2702"/>
</dbReference>
<dbReference type="AlphaFoldDB" id="A0A1I7T5W2"/>
<organism evidence="2 3">
    <name type="scientific">Caenorhabditis tropicalis</name>
    <dbReference type="NCBI Taxonomy" id="1561998"/>
    <lineage>
        <taxon>Eukaryota</taxon>
        <taxon>Metazoa</taxon>
        <taxon>Ecdysozoa</taxon>
        <taxon>Nematoda</taxon>
        <taxon>Chromadorea</taxon>
        <taxon>Rhabditida</taxon>
        <taxon>Rhabditina</taxon>
        <taxon>Rhabditomorpha</taxon>
        <taxon>Rhabditoidea</taxon>
        <taxon>Rhabditidae</taxon>
        <taxon>Peloderinae</taxon>
        <taxon>Caenorhabditis</taxon>
    </lineage>
</organism>
<dbReference type="Pfam" id="PF03409">
    <property type="entry name" value="Glycoprotein"/>
    <property type="match status" value="1"/>
</dbReference>
<protein>
    <submittedName>
        <fullName evidence="3">Thermopsin</fullName>
    </submittedName>
</protein>
<dbReference type="eggNOG" id="ENOG502R8QK">
    <property type="taxonomic scope" value="Eukaryota"/>
</dbReference>
<accession>A0A1I7T5W2</accession>
<proteinExistence type="predicted"/>
<dbReference type="STRING" id="1561998.A0A1I7T5W2"/>
<name>A0A1I7T5W2_9PELO</name>
<evidence type="ECO:0000256" key="1">
    <source>
        <dbReference type="SAM" id="SignalP"/>
    </source>
</evidence>
<feature type="signal peptide" evidence="1">
    <location>
        <begin position="1"/>
        <end position="15"/>
    </location>
</feature>
<evidence type="ECO:0000313" key="3">
    <source>
        <dbReference type="WBParaSite" id="Csp11.Scaffold516.g2702.t1"/>
    </source>
</evidence>
<sequence>MILPILFTLFAVCNSQSLFDLKSFDGMKDTPITANGPYAVYVSASSDDESLLKQVKIKTSDNQEKTLYDLKMNKLYQNSGLLQPFQVTTSAVVSSSLNDEKMNQLKGYLYITTTKQLQNNKGFFVYNVEVSEKIQIAAGLLPDDCTIVFLNSDYNAPWQSSTISQWTQVEGTSVYLFEGIPKDTEEKKNSHIFSNPVVISEGNSKFFKSVEKFSLKLGSFYFKTYKGVQFVIDPNFSDIDNYRATAKTTTGLYMKPFTSPDRKVIVNFNHDNNYNGTTGVNVIGSVPQTASFVVSGPGNWIINPSETIQGKTFATITDTLGLETINSVAGEVFVQYFTIEGDQLISTSRPTRTTPRGIESTTKSSAVFQLVTSVLIPFIGARYL</sequence>
<evidence type="ECO:0000313" key="2">
    <source>
        <dbReference type="Proteomes" id="UP000095282"/>
    </source>
</evidence>
<dbReference type="PANTHER" id="PTHR21733:SF8">
    <property type="entry name" value="DOWNSTREAM OF DAF-16 (REGULATED BY DAF-16)"/>
    <property type="match status" value="1"/>
</dbReference>